<evidence type="ECO:0000256" key="1">
    <source>
        <dbReference type="ARBA" id="ARBA00023152"/>
    </source>
</evidence>
<dbReference type="AlphaFoldDB" id="A0A4Q2M3X2"/>
<dbReference type="GO" id="GO:0016791">
    <property type="term" value="F:phosphatase activity"/>
    <property type="evidence" value="ECO:0007669"/>
    <property type="project" value="TreeGrafter"/>
</dbReference>
<dbReference type="RefSeq" id="WP_129174215.1">
    <property type="nucleotide sequence ID" value="NZ_JACCBI010000001.1"/>
</dbReference>
<accession>A0A4Q2M3X2</accession>
<reference evidence="5 8" key="2">
    <citation type="submission" date="2020-07" db="EMBL/GenBank/DDBJ databases">
        <title>Sequencing the genomes of 1000 actinobacteria strains.</title>
        <authorList>
            <person name="Klenk H.-P."/>
        </authorList>
    </citation>
    <scope>NUCLEOTIDE SEQUENCE [LARGE SCALE GENOMIC DNA]</scope>
    <source>
        <strain evidence="5 8">DSM 23870</strain>
    </source>
</reference>
<dbReference type="PROSITE" id="PS00175">
    <property type="entry name" value="PG_MUTASE"/>
    <property type="match status" value="1"/>
</dbReference>
<dbReference type="InterPro" id="IPR013078">
    <property type="entry name" value="His_Pase_superF_clade-1"/>
</dbReference>
<sequence length="202" mass="22063">MRLVLVRHGETDWNRDRRIQGSTDIPLNETGRRQAREGAERLSSVEWAGIVASPLSRARETAEIIALELGLGSPIIVDEIVERHHGDLEGLTFAERQSRFPDETDVSGLESREAVVDRVRPALVALADRFGADDEVLVVTHGGVISTLVRAAFAEDVPPGGTMITNLSAHDFRVADGELVLEKFRPGPPVDLASDRVESTAR</sequence>
<dbReference type="SUPFAM" id="SSF53254">
    <property type="entry name" value="Phosphoglycerate mutase-like"/>
    <property type="match status" value="1"/>
</dbReference>
<dbReference type="EMBL" id="SDPM01000004">
    <property type="protein sequence ID" value="RXZ86498.1"/>
    <property type="molecule type" value="Genomic_DNA"/>
</dbReference>
<feature type="active site" description="Proton donor/acceptor" evidence="3">
    <location>
        <position position="82"/>
    </location>
</feature>
<evidence type="ECO:0000313" key="6">
    <source>
        <dbReference type="EMBL" id="RXZ86498.1"/>
    </source>
</evidence>
<dbReference type="PANTHER" id="PTHR48100">
    <property type="entry name" value="BROAD-SPECIFICITY PHOSPHATASE YOR283W-RELATED"/>
    <property type="match status" value="1"/>
</dbReference>
<evidence type="ECO:0000256" key="2">
    <source>
        <dbReference type="ARBA" id="ARBA00023235"/>
    </source>
</evidence>
<evidence type="ECO:0000313" key="5">
    <source>
        <dbReference type="EMBL" id="NYD66159.1"/>
    </source>
</evidence>
<dbReference type="InterPro" id="IPR050275">
    <property type="entry name" value="PGM_Phosphatase"/>
</dbReference>
<dbReference type="EMBL" id="JACCBI010000001">
    <property type="protein sequence ID" value="NYD66159.1"/>
    <property type="molecule type" value="Genomic_DNA"/>
</dbReference>
<keyword evidence="1" id="KW-0324">Glycolysis</keyword>
<dbReference type="Proteomes" id="UP000292686">
    <property type="component" value="Unassembled WGS sequence"/>
</dbReference>
<name>A0A4Q2M3X2_9MICO</name>
<keyword evidence="7" id="KW-1185">Reference proteome</keyword>
<dbReference type="SMART" id="SM00855">
    <property type="entry name" value="PGAM"/>
    <property type="match status" value="1"/>
</dbReference>
<dbReference type="CDD" id="cd07067">
    <property type="entry name" value="HP_PGM_like"/>
    <property type="match status" value="1"/>
</dbReference>
<dbReference type="PANTHER" id="PTHR48100:SF1">
    <property type="entry name" value="HISTIDINE PHOSPHATASE FAMILY PROTEIN-RELATED"/>
    <property type="match status" value="1"/>
</dbReference>
<reference evidence="6 7" key="1">
    <citation type="submission" date="2019-01" db="EMBL/GenBank/DDBJ databases">
        <title>Agromyces.</title>
        <authorList>
            <person name="Li J."/>
        </authorList>
    </citation>
    <scope>NUCLEOTIDE SEQUENCE [LARGE SCALE GENOMIC DNA]</scope>
    <source>
        <strain evidence="6 7">DSM 23870</strain>
    </source>
</reference>
<feature type="binding site" evidence="4">
    <location>
        <position position="57"/>
    </location>
    <ligand>
        <name>substrate</name>
    </ligand>
</feature>
<dbReference type="InterPro" id="IPR029033">
    <property type="entry name" value="His_PPase_superfam"/>
</dbReference>
<feature type="binding site" evidence="4">
    <location>
        <begin position="7"/>
        <end position="14"/>
    </location>
    <ligand>
        <name>substrate</name>
    </ligand>
</feature>
<dbReference type="Pfam" id="PF00300">
    <property type="entry name" value="His_Phos_1"/>
    <property type="match status" value="1"/>
</dbReference>
<evidence type="ECO:0000313" key="7">
    <source>
        <dbReference type="Proteomes" id="UP000292686"/>
    </source>
</evidence>
<dbReference type="Proteomes" id="UP000581087">
    <property type="component" value="Unassembled WGS sequence"/>
</dbReference>
<protein>
    <submittedName>
        <fullName evidence="5">Broad specificity phosphatase PhoE</fullName>
    </submittedName>
    <submittedName>
        <fullName evidence="6">Histidine phosphatase family protein</fullName>
    </submittedName>
</protein>
<dbReference type="OrthoDB" id="4697614at2"/>
<feature type="active site" description="Tele-phosphohistidine intermediate" evidence="3">
    <location>
        <position position="8"/>
    </location>
</feature>
<evidence type="ECO:0000256" key="3">
    <source>
        <dbReference type="PIRSR" id="PIRSR613078-1"/>
    </source>
</evidence>
<proteinExistence type="predicted"/>
<evidence type="ECO:0000313" key="8">
    <source>
        <dbReference type="Proteomes" id="UP000581087"/>
    </source>
</evidence>
<dbReference type="Gene3D" id="3.40.50.1240">
    <property type="entry name" value="Phosphoglycerate mutase-like"/>
    <property type="match status" value="1"/>
</dbReference>
<evidence type="ECO:0000256" key="4">
    <source>
        <dbReference type="PIRSR" id="PIRSR613078-2"/>
    </source>
</evidence>
<gene>
    <name evidence="5" type="ORF">BJ972_000678</name>
    <name evidence="6" type="ORF">ESP50_08840</name>
</gene>
<dbReference type="GO" id="GO:0005737">
    <property type="term" value="C:cytoplasm"/>
    <property type="evidence" value="ECO:0007669"/>
    <property type="project" value="TreeGrafter"/>
</dbReference>
<comment type="caution">
    <text evidence="6">The sequence shown here is derived from an EMBL/GenBank/DDBJ whole genome shotgun (WGS) entry which is preliminary data.</text>
</comment>
<dbReference type="InterPro" id="IPR001345">
    <property type="entry name" value="PG/BPGM_mutase_AS"/>
</dbReference>
<keyword evidence="2" id="KW-0413">Isomerase</keyword>
<organism evidence="6 7">
    <name type="scientific">Agromyces atrinae</name>
    <dbReference type="NCBI Taxonomy" id="592376"/>
    <lineage>
        <taxon>Bacteria</taxon>
        <taxon>Bacillati</taxon>
        <taxon>Actinomycetota</taxon>
        <taxon>Actinomycetes</taxon>
        <taxon>Micrococcales</taxon>
        <taxon>Microbacteriaceae</taxon>
        <taxon>Agromyces</taxon>
    </lineage>
</organism>